<feature type="region of interest" description="Disordered" evidence="1">
    <location>
        <begin position="1"/>
        <end position="31"/>
    </location>
</feature>
<sequence length="187" mass="21082">MPLSNAEKVRRYRERQKAKKQEELKQPTPPSDVFRKPFFEFFPPDYQRGSAYVESLELAGMEALLFEDDSGPEKSTLDEIIGDDGQDDAENFFGQYAGSSLGKAEVLIGCMLDSVFDLASEVNNYKKSEIKARISEIEASDLSDPEARRAAFAKVAELNRLLGELDKTIRLTMPQWKVELPPGLVDR</sequence>
<dbReference type="Proteomes" id="UP000529417">
    <property type="component" value="Unassembled WGS sequence"/>
</dbReference>
<keyword evidence="3" id="KW-1185">Reference proteome</keyword>
<proteinExistence type="predicted"/>
<evidence type="ECO:0000256" key="1">
    <source>
        <dbReference type="SAM" id="MobiDB-lite"/>
    </source>
</evidence>
<reference evidence="2 3" key="1">
    <citation type="journal article" date="2000" name="Arch. Microbiol.">
        <title>Rhodobaca bogoriensis gen. nov. and sp. nov., an alkaliphilic purple nonsulfur bacterium from African Rift Valley soda lakes.</title>
        <authorList>
            <person name="Milford A.D."/>
            <person name="Achenbach L.A."/>
            <person name="Jung D.O."/>
            <person name="Madigan M.T."/>
        </authorList>
    </citation>
    <scope>NUCLEOTIDE SEQUENCE [LARGE SCALE GENOMIC DNA]</scope>
    <source>
        <strain evidence="2 3">2376</strain>
    </source>
</reference>
<dbReference type="AlphaFoldDB" id="A0A7Z0I1T5"/>
<evidence type="ECO:0000313" key="2">
    <source>
        <dbReference type="EMBL" id="NYS26397.1"/>
    </source>
</evidence>
<organism evidence="2 3">
    <name type="scientific">Rhabdonatronobacter sediminivivens</name>
    <dbReference type="NCBI Taxonomy" id="2743469"/>
    <lineage>
        <taxon>Bacteria</taxon>
        <taxon>Pseudomonadati</taxon>
        <taxon>Pseudomonadota</taxon>
        <taxon>Alphaproteobacteria</taxon>
        <taxon>Rhodobacterales</taxon>
        <taxon>Paracoccaceae</taxon>
        <taxon>Rhabdonatronobacter</taxon>
    </lineage>
</organism>
<dbReference type="EMBL" id="JACBXS010000043">
    <property type="protein sequence ID" value="NYS26397.1"/>
    <property type="molecule type" value="Genomic_DNA"/>
</dbReference>
<evidence type="ECO:0000313" key="3">
    <source>
        <dbReference type="Proteomes" id="UP000529417"/>
    </source>
</evidence>
<protein>
    <submittedName>
        <fullName evidence="2">Uncharacterized protein</fullName>
    </submittedName>
</protein>
<comment type="caution">
    <text evidence="2">The sequence shown here is derived from an EMBL/GenBank/DDBJ whole genome shotgun (WGS) entry which is preliminary data.</text>
</comment>
<accession>A0A7Z0I1T5</accession>
<dbReference type="RefSeq" id="WP_179907193.1">
    <property type="nucleotide sequence ID" value="NZ_JACBXS010000043.1"/>
</dbReference>
<gene>
    <name evidence="2" type="ORF">HUK65_15530</name>
</gene>
<name>A0A7Z0I1T5_9RHOB</name>